<comment type="caution">
    <text evidence="4">The sequence shown here is derived from an EMBL/GenBank/DDBJ whole genome shotgun (WGS) entry which is preliminary data.</text>
</comment>
<dbReference type="PRINTS" id="PR00705">
    <property type="entry name" value="PAPAIN"/>
</dbReference>
<dbReference type="EMBL" id="CAXDID020000676">
    <property type="protein sequence ID" value="CAL6109815.1"/>
    <property type="molecule type" value="Genomic_DNA"/>
</dbReference>
<dbReference type="GO" id="GO:0006508">
    <property type="term" value="P:proteolysis"/>
    <property type="evidence" value="ECO:0007669"/>
    <property type="project" value="InterPro"/>
</dbReference>
<evidence type="ECO:0000313" key="4">
    <source>
        <dbReference type="EMBL" id="CAI9928460.1"/>
    </source>
</evidence>
<keyword evidence="2" id="KW-0472">Membrane</keyword>
<dbReference type="SMART" id="SM00645">
    <property type="entry name" value="Pept_C1"/>
    <property type="match status" value="1"/>
</dbReference>
<dbReference type="PROSITE" id="PS00139">
    <property type="entry name" value="THIOL_PROTEASE_CYS"/>
    <property type="match status" value="1"/>
</dbReference>
<dbReference type="InterPro" id="IPR000668">
    <property type="entry name" value="Peptidase_C1A_C"/>
</dbReference>
<keyword evidence="2" id="KW-1133">Transmembrane helix</keyword>
<evidence type="ECO:0000313" key="5">
    <source>
        <dbReference type="EMBL" id="CAL6109815.1"/>
    </source>
</evidence>
<dbReference type="InterPro" id="IPR039417">
    <property type="entry name" value="Peptidase_C1A_papain-like"/>
</dbReference>
<accession>A0AA86NZ33</accession>
<protein>
    <submittedName>
        <fullName evidence="4">Cathepsin L</fullName>
    </submittedName>
    <submittedName>
        <fullName evidence="5">Cathepsin_L</fullName>
    </submittedName>
</protein>
<dbReference type="AlphaFoldDB" id="A0AA86NZ33"/>
<dbReference type="InterPro" id="IPR038765">
    <property type="entry name" value="Papain-like_cys_pep_sf"/>
</dbReference>
<name>A0AA86NZ33_9EUKA</name>
<organism evidence="4">
    <name type="scientific">Hexamita inflata</name>
    <dbReference type="NCBI Taxonomy" id="28002"/>
    <lineage>
        <taxon>Eukaryota</taxon>
        <taxon>Metamonada</taxon>
        <taxon>Diplomonadida</taxon>
        <taxon>Hexamitidae</taxon>
        <taxon>Hexamitinae</taxon>
        <taxon>Hexamita</taxon>
    </lineage>
</organism>
<reference evidence="5 6" key="2">
    <citation type="submission" date="2024-07" db="EMBL/GenBank/DDBJ databases">
        <authorList>
            <person name="Akdeniz Z."/>
        </authorList>
    </citation>
    <scope>NUCLEOTIDE SEQUENCE [LARGE SCALE GENOMIC DNA]</scope>
</reference>
<dbReference type="CDD" id="cd02248">
    <property type="entry name" value="Peptidase_C1A"/>
    <property type="match status" value="1"/>
</dbReference>
<feature type="domain" description="Peptidase C1A papain C-terminal" evidence="3">
    <location>
        <begin position="110"/>
        <end position="381"/>
    </location>
</feature>
<dbReference type="GO" id="GO:0008234">
    <property type="term" value="F:cysteine-type peptidase activity"/>
    <property type="evidence" value="ECO:0007669"/>
    <property type="project" value="InterPro"/>
</dbReference>
<dbReference type="InterPro" id="IPR013128">
    <property type="entry name" value="Peptidase_C1A"/>
</dbReference>
<evidence type="ECO:0000313" key="6">
    <source>
        <dbReference type="Proteomes" id="UP001642409"/>
    </source>
</evidence>
<evidence type="ECO:0000259" key="3">
    <source>
        <dbReference type="SMART" id="SM00645"/>
    </source>
</evidence>
<dbReference type="EMBL" id="CATOUU010000400">
    <property type="protein sequence ID" value="CAI9928460.1"/>
    <property type="molecule type" value="Genomic_DNA"/>
</dbReference>
<keyword evidence="2" id="KW-0812">Transmembrane</keyword>
<proteinExistence type="inferred from homology"/>
<dbReference type="PANTHER" id="PTHR12411">
    <property type="entry name" value="CYSTEINE PROTEASE FAMILY C1-RELATED"/>
    <property type="match status" value="1"/>
</dbReference>
<dbReference type="InterPro" id="IPR000169">
    <property type="entry name" value="Pept_cys_AS"/>
</dbReference>
<dbReference type="Proteomes" id="UP001642409">
    <property type="component" value="Unassembled WGS sequence"/>
</dbReference>
<reference evidence="4" key="1">
    <citation type="submission" date="2023-06" db="EMBL/GenBank/DDBJ databases">
        <authorList>
            <person name="Kurt Z."/>
        </authorList>
    </citation>
    <scope>NUCLEOTIDE SEQUENCE</scope>
</reference>
<gene>
    <name evidence="4" type="ORF">HINF_LOCUS16105</name>
    <name evidence="5" type="ORF">HINF_LOCUS75623</name>
</gene>
<dbReference type="SUPFAM" id="SSF54001">
    <property type="entry name" value="Cysteine proteinases"/>
    <property type="match status" value="1"/>
</dbReference>
<sequence length="488" mass="53976">MFRLVITCLQLNCHITQDESCDISYIKFVSCFNKQSSEESKLKFCESLKKLFNIIQTCDTCDVISTMDQVLNTGGLINLPRRKSAGNAITDCQDGLYCNIINPLDTISQIYESVDLLEAGLVTTPRAQGNCGSCWAFGTTAALENSMLHDKSHYTGTIWEQNNYDLSELYLVMNSQYSSYCKGGNFIVAINEYDLGSVLKTVELETNFVYTTWTTEQSKFNVSKYTPKIQVSDYTLPYKQYTVSDGGSSTDTGLIYIYQESYNTFTTQARKEIKSYLSRGIVVIGTMAAGFSDSFSFYTGQSWTGESCPCAKYSEGTSNYVNCIQKYMDHQITFVGYGKKNGVDVWVVRNSWGSDWGAGGNFYVPIGSNAFCIETTALTVIPKYYNDNAGVYSNIGSHSRGSSTELDSDSAQLIANDGSYIGMPNKLPQWATVLIVIGSIAGIVILISTICCCVNHKRRGYQLQQHTGNAVQTVPAVQQRFNGGGRTL</sequence>
<comment type="similarity">
    <text evidence="1">Belongs to the peptidase C1 family.</text>
</comment>
<evidence type="ECO:0000256" key="1">
    <source>
        <dbReference type="ARBA" id="ARBA00008455"/>
    </source>
</evidence>
<evidence type="ECO:0000256" key="2">
    <source>
        <dbReference type="SAM" id="Phobius"/>
    </source>
</evidence>
<dbReference type="Gene3D" id="3.90.70.10">
    <property type="entry name" value="Cysteine proteinases"/>
    <property type="match status" value="1"/>
</dbReference>
<dbReference type="Pfam" id="PF00112">
    <property type="entry name" value="Peptidase_C1"/>
    <property type="match status" value="1"/>
</dbReference>
<feature type="transmembrane region" description="Helical" evidence="2">
    <location>
        <begin position="430"/>
        <end position="454"/>
    </location>
</feature>
<keyword evidence="6" id="KW-1185">Reference proteome</keyword>